<dbReference type="Pfam" id="PF00126">
    <property type="entry name" value="HTH_1"/>
    <property type="match status" value="1"/>
</dbReference>
<dbReference type="SUPFAM" id="SSF46785">
    <property type="entry name" value="Winged helix' DNA-binding domain"/>
    <property type="match status" value="1"/>
</dbReference>
<dbReference type="Proteomes" id="UP001518989">
    <property type="component" value="Unassembled WGS sequence"/>
</dbReference>
<evidence type="ECO:0000313" key="2">
    <source>
        <dbReference type="EMBL" id="MBO1081269.1"/>
    </source>
</evidence>
<comment type="caution">
    <text evidence="2">The sequence shown here is derived from an EMBL/GenBank/DDBJ whole genome shotgun (WGS) entry which is preliminary data.</text>
</comment>
<dbReference type="PANTHER" id="PTHR30432">
    <property type="entry name" value="TRANSCRIPTIONAL REGULATOR MODE"/>
    <property type="match status" value="1"/>
</dbReference>
<protein>
    <submittedName>
        <fullName evidence="2">LysR family transcriptional regulator</fullName>
    </submittedName>
</protein>
<dbReference type="RefSeq" id="WP_207419438.1">
    <property type="nucleotide sequence ID" value="NZ_CP061177.1"/>
</dbReference>
<proteinExistence type="predicted"/>
<dbReference type="EMBL" id="JACTNG010000013">
    <property type="protein sequence ID" value="MBO1081269.1"/>
    <property type="molecule type" value="Genomic_DNA"/>
</dbReference>
<evidence type="ECO:0000313" key="3">
    <source>
        <dbReference type="Proteomes" id="UP001518989"/>
    </source>
</evidence>
<dbReference type="Gene3D" id="1.10.10.10">
    <property type="entry name" value="Winged helix-like DNA-binding domain superfamily/Winged helix DNA-binding domain"/>
    <property type="match status" value="1"/>
</dbReference>
<accession>A0ABS3KUW6</accession>
<sequence>MTKPELSLRVDFGARRLGPGKVKLLEAISKEGSISAAARQLDMSYKRAWDLVNDLNQTFGTPVVATAAGGRAGGGASLTPMGEDIVACYRAIERDALKAAKRHLSALARHVAG</sequence>
<dbReference type="PANTHER" id="PTHR30432:SF1">
    <property type="entry name" value="DNA-BINDING TRANSCRIPTIONAL DUAL REGULATOR MODE"/>
    <property type="match status" value="1"/>
</dbReference>
<keyword evidence="3" id="KW-1185">Reference proteome</keyword>
<gene>
    <name evidence="2" type="ORF">IAI61_19740</name>
</gene>
<organism evidence="2 3">
    <name type="scientific">Roseomonas haemaphysalidis</name>
    <dbReference type="NCBI Taxonomy" id="2768162"/>
    <lineage>
        <taxon>Bacteria</taxon>
        <taxon>Pseudomonadati</taxon>
        <taxon>Pseudomonadota</taxon>
        <taxon>Alphaproteobacteria</taxon>
        <taxon>Acetobacterales</taxon>
        <taxon>Roseomonadaceae</taxon>
        <taxon>Roseomonas</taxon>
    </lineage>
</organism>
<dbReference type="InterPro" id="IPR051815">
    <property type="entry name" value="Molybdate_resp_trans_reg"/>
</dbReference>
<evidence type="ECO:0000259" key="1">
    <source>
        <dbReference type="Pfam" id="PF00126"/>
    </source>
</evidence>
<dbReference type="InterPro" id="IPR036388">
    <property type="entry name" value="WH-like_DNA-bd_sf"/>
</dbReference>
<dbReference type="InterPro" id="IPR000847">
    <property type="entry name" value="LysR_HTH_N"/>
</dbReference>
<feature type="domain" description="HTH lysR-type" evidence="1">
    <location>
        <begin position="22"/>
        <end position="83"/>
    </location>
</feature>
<name>A0ABS3KUW6_9PROT</name>
<dbReference type="InterPro" id="IPR036390">
    <property type="entry name" value="WH_DNA-bd_sf"/>
</dbReference>
<reference evidence="2 3" key="1">
    <citation type="submission" date="2020-09" db="EMBL/GenBank/DDBJ databases">
        <title>Roseomonas.</title>
        <authorList>
            <person name="Zhu W."/>
        </authorList>
    </citation>
    <scope>NUCLEOTIDE SEQUENCE [LARGE SCALE GENOMIC DNA]</scope>
    <source>
        <strain evidence="2 3">573</strain>
    </source>
</reference>